<keyword evidence="9" id="KW-1185">Reference proteome</keyword>
<feature type="transmembrane region" description="Helical" evidence="6">
    <location>
        <begin position="216"/>
        <end position="237"/>
    </location>
</feature>
<feature type="transmembrane region" description="Helical" evidence="6">
    <location>
        <begin position="60"/>
        <end position="78"/>
    </location>
</feature>
<comment type="caution">
    <text evidence="8">The sequence shown here is derived from an EMBL/GenBank/DDBJ whole genome shotgun (WGS) entry which is preliminary data.</text>
</comment>
<dbReference type="InterPro" id="IPR050638">
    <property type="entry name" value="AA-Vitamin_Transporters"/>
</dbReference>
<feature type="transmembrane region" description="Helical" evidence="6">
    <location>
        <begin position="31"/>
        <end position="48"/>
    </location>
</feature>
<reference evidence="8 9" key="1">
    <citation type="submission" date="2019-12" db="EMBL/GenBank/DDBJ databases">
        <title>Microbes associate with the intestines of laboratory mice.</title>
        <authorList>
            <person name="Navarre W."/>
            <person name="Wong E."/>
        </authorList>
    </citation>
    <scope>NUCLEOTIDE SEQUENCE [LARGE SCALE GENOMIC DNA]</scope>
    <source>
        <strain evidence="8 9">NM66_B29</strain>
    </source>
</reference>
<comment type="subcellular location">
    <subcellularLocation>
        <location evidence="1">Membrane</location>
        <topology evidence="1">Multi-pass membrane protein</topology>
    </subcellularLocation>
</comment>
<evidence type="ECO:0000256" key="4">
    <source>
        <dbReference type="ARBA" id="ARBA00022989"/>
    </source>
</evidence>
<keyword evidence="5 6" id="KW-0472">Membrane</keyword>
<sequence length="295" mass="30425">MKAHILAAFTVFVWGVTFVSTKVLLADFSPFWILFIRFVLGFLALCCLRPHRLRLRGRRHERLFACAGLTGIACYFLMENIALTFTSATAVGVIVATSPLFTAIIALARGHRGALTLRFAAGFVIAMTGIALVSFASGGAVGGDVAANLIGCGLALAAALVWAIYSTTVAAIAEAGYETLASTKRIFGWGLLFMLVALPFGGPLPDLPALTNPVNAGNLAFLGLGASAACFVTWGFAVKHLGAVTTSTYIYLVPAVTAATSVAVLAEPLTAPIVGGLGLTIGGLALSNSSGRDAS</sequence>
<evidence type="ECO:0000256" key="6">
    <source>
        <dbReference type="SAM" id="Phobius"/>
    </source>
</evidence>
<dbReference type="PANTHER" id="PTHR32322:SF2">
    <property type="entry name" value="EAMA DOMAIN-CONTAINING PROTEIN"/>
    <property type="match status" value="1"/>
</dbReference>
<feature type="transmembrane region" description="Helical" evidence="6">
    <location>
        <begin position="272"/>
        <end position="289"/>
    </location>
</feature>
<evidence type="ECO:0000313" key="8">
    <source>
        <dbReference type="EMBL" id="MVX61143.1"/>
    </source>
</evidence>
<feature type="domain" description="EamA" evidence="7">
    <location>
        <begin position="2"/>
        <end position="134"/>
    </location>
</feature>
<evidence type="ECO:0000256" key="1">
    <source>
        <dbReference type="ARBA" id="ARBA00004141"/>
    </source>
</evidence>
<feature type="transmembrane region" description="Helical" evidence="6">
    <location>
        <begin position="119"/>
        <end position="139"/>
    </location>
</feature>
<dbReference type="GO" id="GO:0016020">
    <property type="term" value="C:membrane"/>
    <property type="evidence" value="ECO:0007669"/>
    <property type="project" value="UniProtKB-SubCell"/>
</dbReference>
<dbReference type="RefSeq" id="WP_160346149.1">
    <property type="nucleotide sequence ID" value="NZ_WSRR01000014.1"/>
</dbReference>
<evidence type="ECO:0000256" key="3">
    <source>
        <dbReference type="ARBA" id="ARBA00022692"/>
    </source>
</evidence>
<dbReference type="InterPro" id="IPR000620">
    <property type="entry name" value="EamA_dom"/>
</dbReference>
<evidence type="ECO:0000313" key="9">
    <source>
        <dbReference type="Proteomes" id="UP000463388"/>
    </source>
</evidence>
<evidence type="ECO:0000256" key="2">
    <source>
        <dbReference type="ARBA" id="ARBA00007362"/>
    </source>
</evidence>
<feature type="transmembrane region" description="Helical" evidence="6">
    <location>
        <begin position="249"/>
        <end position="266"/>
    </location>
</feature>
<comment type="similarity">
    <text evidence="2">Belongs to the EamA transporter family.</text>
</comment>
<accession>A0A6N8JMH1</accession>
<feature type="transmembrane region" description="Helical" evidence="6">
    <location>
        <begin position="84"/>
        <end position="107"/>
    </location>
</feature>
<dbReference type="InterPro" id="IPR037185">
    <property type="entry name" value="EmrE-like"/>
</dbReference>
<name>A0A6N8JMH1_9ACTN</name>
<dbReference type="PANTHER" id="PTHR32322">
    <property type="entry name" value="INNER MEMBRANE TRANSPORTER"/>
    <property type="match status" value="1"/>
</dbReference>
<feature type="domain" description="EamA" evidence="7">
    <location>
        <begin position="150"/>
        <end position="288"/>
    </location>
</feature>
<dbReference type="EMBL" id="WSRR01000014">
    <property type="protein sequence ID" value="MVX61143.1"/>
    <property type="molecule type" value="Genomic_DNA"/>
</dbReference>
<protein>
    <submittedName>
        <fullName evidence="8">EamA family transporter</fullName>
    </submittedName>
</protein>
<evidence type="ECO:0000259" key="7">
    <source>
        <dbReference type="Pfam" id="PF00892"/>
    </source>
</evidence>
<feature type="transmembrane region" description="Helical" evidence="6">
    <location>
        <begin position="145"/>
        <end position="165"/>
    </location>
</feature>
<keyword evidence="3 6" id="KW-0812">Transmembrane</keyword>
<proteinExistence type="inferred from homology"/>
<dbReference type="Pfam" id="PF00892">
    <property type="entry name" value="EamA"/>
    <property type="match status" value="2"/>
</dbReference>
<dbReference type="SUPFAM" id="SSF103481">
    <property type="entry name" value="Multidrug resistance efflux transporter EmrE"/>
    <property type="match status" value="2"/>
</dbReference>
<dbReference type="OrthoDB" id="4167046at2"/>
<keyword evidence="4 6" id="KW-1133">Transmembrane helix</keyword>
<dbReference type="Proteomes" id="UP000463388">
    <property type="component" value="Unassembled WGS sequence"/>
</dbReference>
<organism evidence="8 9">
    <name type="scientific">Adlercreutzia mucosicola</name>
    <dbReference type="NCBI Taxonomy" id="580026"/>
    <lineage>
        <taxon>Bacteria</taxon>
        <taxon>Bacillati</taxon>
        <taxon>Actinomycetota</taxon>
        <taxon>Coriobacteriia</taxon>
        <taxon>Eggerthellales</taxon>
        <taxon>Eggerthellaceae</taxon>
        <taxon>Adlercreutzia</taxon>
    </lineage>
</organism>
<evidence type="ECO:0000256" key="5">
    <source>
        <dbReference type="ARBA" id="ARBA00023136"/>
    </source>
</evidence>
<gene>
    <name evidence="8" type="ORF">GKZ27_06715</name>
</gene>
<dbReference type="AlphaFoldDB" id="A0A6N8JMH1"/>
<feature type="transmembrane region" description="Helical" evidence="6">
    <location>
        <begin position="186"/>
        <end position="204"/>
    </location>
</feature>